<proteinExistence type="predicted"/>
<dbReference type="Proteomes" id="UP000532936">
    <property type="component" value="Unassembled WGS sequence"/>
</dbReference>
<sequence length="117" mass="12790">MTDIDDILLAVADPEASARFYAGLLGRRPLMAGPDRALFMMRSGRALGLMRRANAEAGVGRELEFPLEDPAAVEQAHIDCWDRGARILIPPTEMEAGRGFVARDPDGHRLRVYAVSA</sequence>
<dbReference type="InterPro" id="IPR029068">
    <property type="entry name" value="Glyas_Bleomycin-R_OHBP_Dase"/>
</dbReference>
<keyword evidence="2" id="KW-0560">Oxidoreductase</keyword>
<reference evidence="2 3" key="1">
    <citation type="submission" date="2020-08" db="EMBL/GenBank/DDBJ databases">
        <title>Genomic Encyclopedia of Type Strains, Phase IV (KMG-IV): sequencing the most valuable type-strain genomes for metagenomic binning, comparative biology and taxonomic classification.</title>
        <authorList>
            <person name="Goeker M."/>
        </authorList>
    </citation>
    <scope>NUCLEOTIDE SEQUENCE [LARGE SCALE GENOMIC DNA]</scope>
    <source>
        <strain evidence="2 3">DSM 14878</strain>
    </source>
</reference>
<dbReference type="Pfam" id="PF00903">
    <property type="entry name" value="Glyoxalase"/>
    <property type="match status" value="1"/>
</dbReference>
<gene>
    <name evidence="2" type="ORF">GGR11_001219</name>
</gene>
<comment type="caution">
    <text evidence="2">The sequence shown here is derived from an EMBL/GenBank/DDBJ whole genome shotgun (WGS) entry which is preliminary data.</text>
</comment>
<dbReference type="RefSeq" id="WP_183195854.1">
    <property type="nucleotide sequence ID" value="NZ_JACIDA010000001.1"/>
</dbReference>
<dbReference type="InterPro" id="IPR004360">
    <property type="entry name" value="Glyas_Fos-R_dOase_dom"/>
</dbReference>
<evidence type="ECO:0000313" key="2">
    <source>
        <dbReference type="EMBL" id="MBB3871705.1"/>
    </source>
</evidence>
<dbReference type="EMBL" id="JACIDA010000001">
    <property type="protein sequence ID" value="MBB3871705.1"/>
    <property type="molecule type" value="Genomic_DNA"/>
</dbReference>
<dbReference type="Gene3D" id="3.30.720.120">
    <property type="match status" value="1"/>
</dbReference>
<keyword evidence="2" id="KW-0223">Dioxygenase</keyword>
<dbReference type="AlphaFoldDB" id="A0A7W6EZ95"/>
<evidence type="ECO:0000313" key="3">
    <source>
        <dbReference type="Proteomes" id="UP000532936"/>
    </source>
</evidence>
<keyword evidence="2" id="KW-0456">Lyase</keyword>
<name>A0A7W6EZ95_9CAUL</name>
<organism evidence="2 3">
    <name type="scientific">Brevundimonas mediterranea</name>
    <dbReference type="NCBI Taxonomy" id="74329"/>
    <lineage>
        <taxon>Bacteria</taxon>
        <taxon>Pseudomonadati</taxon>
        <taxon>Pseudomonadota</taxon>
        <taxon>Alphaproteobacteria</taxon>
        <taxon>Caulobacterales</taxon>
        <taxon>Caulobacteraceae</taxon>
        <taxon>Brevundimonas</taxon>
    </lineage>
</organism>
<evidence type="ECO:0000259" key="1">
    <source>
        <dbReference type="Pfam" id="PF00903"/>
    </source>
</evidence>
<accession>A0A7W6EZ95</accession>
<feature type="domain" description="Glyoxalase/fosfomycin resistance/dioxygenase" evidence="1">
    <location>
        <begin position="4"/>
        <end position="111"/>
    </location>
</feature>
<dbReference type="SUPFAM" id="SSF54593">
    <property type="entry name" value="Glyoxalase/Bleomycin resistance protein/Dihydroxybiphenyl dioxygenase"/>
    <property type="match status" value="1"/>
</dbReference>
<dbReference type="GO" id="GO:0051213">
    <property type="term" value="F:dioxygenase activity"/>
    <property type="evidence" value="ECO:0007669"/>
    <property type="project" value="UniProtKB-KW"/>
</dbReference>
<dbReference type="GO" id="GO:0016829">
    <property type="term" value="F:lyase activity"/>
    <property type="evidence" value="ECO:0007669"/>
    <property type="project" value="UniProtKB-KW"/>
</dbReference>
<dbReference type="Gene3D" id="3.30.720.110">
    <property type="match status" value="1"/>
</dbReference>
<protein>
    <submittedName>
        <fullName evidence="2">Catechol 2,3-dioxygenase-like lactoylglutathione lyase family enzyme</fullName>
    </submittedName>
</protein>